<evidence type="ECO:0000313" key="5">
    <source>
        <dbReference type="Proteomes" id="UP000053257"/>
    </source>
</evidence>
<name>A0A0C3NYP1_PHLG1</name>
<dbReference type="OrthoDB" id="3232130at2759"/>
<evidence type="ECO:0000313" key="4">
    <source>
        <dbReference type="EMBL" id="KIP10584.1"/>
    </source>
</evidence>
<feature type="region of interest" description="Disordered" evidence="2">
    <location>
        <begin position="215"/>
        <end position="244"/>
    </location>
</feature>
<keyword evidence="3" id="KW-0472">Membrane</keyword>
<keyword evidence="1" id="KW-0175">Coiled coil</keyword>
<feature type="transmembrane region" description="Helical" evidence="3">
    <location>
        <begin position="43"/>
        <end position="64"/>
    </location>
</feature>
<reference evidence="4 5" key="1">
    <citation type="journal article" date="2014" name="PLoS Genet.">
        <title>Analysis of the Phlebiopsis gigantea genome, transcriptome and secretome provides insight into its pioneer colonization strategies of wood.</title>
        <authorList>
            <person name="Hori C."/>
            <person name="Ishida T."/>
            <person name="Igarashi K."/>
            <person name="Samejima M."/>
            <person name="Suzuki H."/>
            <person name="Master E."/>
            <person name="Ferreira P."/>
            <person name="Ruiz-Duenas F.J."/>
            <person name="Held B."/>
            <person name="Canessa P."/>
            <person name="Larrondo L.F."/>
            <person name="Schmoll M."/>
            <person name="Druzhinina I.S."/>
            <person name="Kubicek C.P."/>
            <person name="Gaskell J.A."/>
            <person name="Kersten P."/>
            <person name="St John F."/>
            <person name="Glasner J."/>
            <person name="Sabat G."/>
            <person name="Splinter BonDurant S."/>
            <person name="Syed K."/>
            <person name="Yadav J."/>
            <person name="Mgbeahuruike A.C."/>
            <person name="Kovalchuk A."/>
            <person name="Asiegbu F.O."/>
            <person name="Lackner G."/>
            <person name="Hoffmeister D."/>
            <person name="Rencoret J."/>
            <person name="Gutierrez A."/>
            <person name="Sun H."/>
            <person name="Lindquist E."/>
            <person name="Barry K."/>
            <person name="Riley R."/>
            <person name="Grigoriev I.V."/>
            <person name="Henrissat B."/>
            <person name="Kues U."/>
            <person name="Berka R.M."/>
            <person name="Martinez A.T."/>
            <person name="Covert S.F."/>
            <person name="Blanchette R.A."/>
            <person name="Cullen D."/>
        </authorList>
    </citation>
    <scope>NUCLEOTIDE SEQUENCE [LARGE SCALE GENOMIC DNA]</scope>
    <source>
        <strain evidence="4 5">11061_1 CR5-6</strain>
    </source>
</reference>
<keyword evidence="5" id="KW-1185">Reference proteome</keyword>
<proteinExistence type="predicted"/>
<feature type="coiled-coil region" evidence="1">
    <location>
        <begin position="103"/>
        <end position="162"/>
    </location>
</feature>
<keyword evidence="3" id="KW-0812">Transmembrane</keyword>
<evidence type="ECO:0000256" key="2">
    <source>
        <dbReference type="SAM" id="MobiDB-lite"/>
    </source>
</evidence>
<accession>A0A0C3NYP1</accession>
<evidence type="ECO:0000256" key="3">
    <source>
        <dbReference type="SAM" id="Phobius"/>
    </source>
</evidence>
<protein>
    <submittedName>
        <fullName evidence="4">Uncharacterized protein</fullName>
    </submittedName>
</protein>
<dbReference type="EMBL" id="KN840453">
    <property type="protein sequence ID" value="KIP10584.1"/>
    <property type="molecule type" value="Genomic_DNA"/>
</dbReference>
<keyword evidence="3" id="KW-1133">Transmembrane helix</keyword>
<evidence type="ECO:0000256" key="1">
    <source>
        <dbReference type="SAM" id="Coils"/>
    </source>
</evidence>
<feature type="compositionally biased region" description="Basic and acidic residues" evidence="2">
    <location>
        <begin position="229"/>
        <end position="244"/>
    </location>
</feature>
<dbReference type="Proteomes" id="UP000053257">
    <property type="component" value="Unassembled WGS sequence"/>
</dbReference>
<gene>
    <name evidence="4" type="ORF">PHLGIDRAFT_125451</name>
</gene>
<feature type="region of interest" description="Disordered" evidence="2">
    <location>
        <begin position="1"/>
        <end position="23"/>
    </location>
</feature>
<sequence>MKDVRTRESVTPVIPEERQAQSRDSFQLTQDPYRYQMAPLSPWTHVAIFSSILTPIALLPYLAVRRHLLSLHRKVSEVGTANAALQRDLKAALLESSIRRDEHERLTSTMGEFRRELERLRAEQSARALQRARTEERTRADINEVLEENKRMRARLAGLRDLSPTLADIAAFMQEVEVQGGFAWRKNDGRGIERIRQFAYKLQNMLTVEAEVQDEYVPPSSASTATHSQAEKEPKKKENATPEH</sequence>
<dbReference type="AlphaFoldDB" id="A0A0C3NYP1"/>
<dbReference type="HOGENOM" id="CLU_099528_1_0_1"/>
<organism evidence="4 5">
    <name type="scientific">Phlebiopsis gigantea (strain 11061_1 CR5-6)</name>
    <name type="common">White-rot fungus</name>
    <name type="synonym">Peniophora gigantea</name>
    <dbReference type="NCBI Taxonomy" id="745531"/>
    <lineage>
        <taxon>Eukaryota</taxon>
        <taxon>Fungi</taxon>
        <taxon>Dikarya</taxon>
        <taxon>Basidiomycota</taxon>
        <taxon>Agaricomycotina</taxon>
        <taxon>Agaricomycetes</taxon>
        <taxon>Polyporales</taxon>
        <taxon>Phanerochaetaceae</taxon>
        <taxon>Phlebiopsis</taxon>
    </lineage>
</organism>